<keyword evidence="8 12" id="KW-1133">Transmembrane helix</keyword>
<dbReference type="EC" id="2.3.2.27" evidence="3"/>
<sequence>MDSESSNLLQMLSSSPSQPPTFPFFGVSALILIYIVILYLVMDFNYPAYYGITTTSSSTTTEDHLSGLSLEEIKDLPCFDCGVNITSICVVCLDDVHRGDRCRRFPSCNHVFHAQCIDPWLVRRLTCPTCRSPFKTNVNLDVYLDAV</sequence>
<protein>
    <recommendedName>
        <fullName evidence="3">RING-type E3 ubiquitin transferase</fullName>
        <ecNumber evidence="3">2.3.2.27</ecNumber>
    </recommendedName>
</protein>
<dbReference type="GO" id="GO:0061630">
    <property type="term" value="F:ubiquitin protein ligase activity"/>
    <property type="evidence" value="ECO:0007669"/>
    <property type="project" value="UniProtKB-EC"/>
</dbReference>
<comment type="catalytic activity">
    <reaction evidence="1">
        <text>S-ubiquitinyl-[E2 ubiquitin-conjugating enzyme]-L-cysteine + [acceptor protein]-L-lysine = [E2 ubiquitin-conjugating enzyme]-L-cysteine + N(6)-ubiquitinyl-[acceptor protein]-L-lysine.</text>
        <dbReference type="EC" id="2.3.2.27"/>
    </reaction>
</comment>
<evidence type="ECO:0000256" key="5">
    <source>
        <dbReference type="ARBA" id="ARBA00022723"/>
    </source>
</evidence>
<proteinExistence type="inferred from homology"/>
<evidence type="ECO:0000256" key="4">
    <source>
        <dbReference type="ARBA" id="ARBA00022692"/>
    </source>
</evidence>
<dbReference type="PANTHER" id="PTHR46539">
    <property type="entry name" value="E3 UBIQUITIN-PROTEIN LIGASE ATL42"/>
    <property type="match status" value="1"/>
</dbReference>
<dbReference type="SMART" id="SM00184">
    <property type="entry name" value="RING"/>
    <property type="match status" value="1"/>
</dbReference>
<evidence type="ECO:0000256" key="3">
    <source>
        <dbReference type="ARBA" id="ARBA00012483"/>
    </source>
</evidence>
<dbReference type="InterPro" id="IPR001841">
    <property type="entry name" value="Znf_RING"/>
</dbReference>
<keyword evidence="9 12" id="KW-0472">Membrane</keyword>
<keyword evidence="5" id="KW-0479">Metal-binding</keyword>
<keyword evidence="4 12" id="KW-0812">Transmembrane</keyword>
<feature type="transmembrane region" description="Helical" evidence="12">
    <location>
        <begin position="20"/>
        <end position="41"/>
    </location>
</feature>
<evidence type="ECO:0000256" key="8">
    <source>
        <dbReference type="ARBA" id="ARBA00022989"/>
    </source>
</evidence>
<dbReference type="EMBL" id="JANJYJ010000001">
    <property type="protein sequence ID" value="KAK3231594.1"/>
    <property type="molecule type" value="Genomic_DNA"/>
</dbReference>
<evidence type="ECO:0000256" key="7">
    <source>
        <dbReference type="ARBA" id="ARBA00022833"/>
    </source>
</evidence>
<keyword evidence="7" id="KW-0862">Zinc</keyword>
<dbReference type="InterPro" id="IPR013083">
    <property type="entry name" value="Znf_RING/FYVE/PHD"/>
</dbReference>
<evidence type="ECO:0000256" key="12">
    <source>
        <dbReference type="SAM" id="Phobius"/>
    </source>
</evidence>
<comment type="similarity">
    <text evidence="10">Belongs to the RING-type zinc finger family. ATL subfamily.</text>
</comment>
<dbReference type="SUPFAM" id="SSF57850">
    <property type="entry name" value="RING/U-box"/>
    <property type="match status" value="1"/>
</dbReference>
<dbReference type="GO" id="GO:0016020">
    <property type="term" value="C:membrane"/>
    <property type="evidence" value="ECO:0007669"/>
    <property type="project" value="UniProtKB-SubCell"/>
</dbReference>
<evidence type="ECO:0000259" key="13">
    <source>
        <dbReference type="PROSITE" id="PS50089"/>
    </source>
</evidence>
<feature type="domain" description="RING-type" evidence="13">
    <location>
        <begin position="89"/>
        <end position="131"/>
    </location>
</feature>
<evidence type="ECO:0000313" key="15">
    <source>
        <dbReference type="Proteomes" id="UP001281410"/>
    </source>
</evidence>
<dbReference type="AlphaFoldDB" id="A0AAE0EKN8"/>
<accession>A0AAE0EKN8</accession>
<evidence type="ECO:0000256" key="2">
    <source>
        <dbReference type="ARBA" id="ARBA00004370"/>
    </source>
</evidence>
<comment type="subcellular location">
    <subcellularLocation>
        <location evidence="2">Membrane</location>
    </subcellularLocation>
</comment>
<organism evidence="14 15">
    <name type="scientific">Dipteronia sinensis</name>
    <dbReference type="NCBI Taxonomy" id="43782"/>
    <lineage>
        <taxon>Eukaryota</taxon>
        <taxon>Viridiplantae</taxon>
        <taxon>Streptophyta</taxon>
        <taxon>Embryophyta</taxon>
        <taxon>Tracheophyta</taxon>
        <taxon>Spermatophyta</taxon>
        <taxon>Magnoliopsida</taxon>
        <taxon>eudicotyledons</taxon>
        <taxon>Gunneridae</taxon>
        <taxon>Pentapetalae</taxon>
        <taxon>rosids</taxon>
        <taxon>malvids</taxon>
        <taxon>Sapindales</taxon>
        <taxon>Sapindaceae</taxon>
        <taxon>Hippocastanoideae</taxon>
        <taxon>Acereae</taxon>
        <taxon>Dipteronia</taxon>
    </lineage>
</organism>
<dbReference type="Proteomes" id="UP001281410">
    <property type="component" value="Unassembled WGS sequence"/>
</dbReference>
<dbReference type="PROSITE" id="PS50089">
    <property type="entry name" value="ZF_RING_2"/>
    <property type="match status" value="1"/>
</dbReference>
<gene>
    <name evidence="14" type="ORF">Dsin_003475</name>
</gene>
<reference evidence="14" key="1">
    <citation type="journal article" date="2023" name="Plant J.">
        <title>Genome sequences and population genomics provide insights into the demographic history, inbreeding, and mutation load of two 'living fossil' tree species of Dipteronia.</title>
        <authorList>
            <person name="Feng Y."/>
            <person name="Comes H.P."/>
            <person name="Chen J."/>
            <person name="Zhu S."/>
            <person name="Lu R."/>
            <person name="Zhang X."/>
            <person name="Li P."/>
            <person name="Qiu J."/>
            <person name="Olsen K.M."/>
            <person name="Qiu Y."/>
        </authorList>
    </citation>
    <scope>NUCLEOTIDE SEQUENCE</scope>
    <source>
        <strain evidence="14">NBL</strain>
    </source>
</reference>
<comment type="caution">
    <text evidence="14">The sequence shown here is derived from an EMBL/GenBank/DDBJ whole genome shotgun (WGS) entry which is preliminary data.</text>
</comment>
<keyword evidence="6 11" id="KW-0863">Zinc-finger</keyword>
<evidence type="ECO:0000256" key="10">
    <source>
        <dbReference type="ARBA" id="ARBA00024209"/>
    </source>
</evidence>
<dbReference type="PANTHER" id="PTHR46539:SF13">
    <property type="entry name" value="RING-TYPE DOMAIN-CONTAINING PROTEIN"/>
    <property type="match status" value="1"/>
</dbReference>
<dbReference type="Pfam" id="PF13639">
    <property type="entry name" value="zf-RING_2"/>
    <property type="match status" value="1"/>
</dbReference>
<evidence type="ECO:0000256" key="9">
    <source>
        <dbReference type="ARBA" id="ARBA00023136"/>
    </source>
</evidence>
<dbReference type="Gene3D" id="3.30.40.10">
    <property type="entry name" value="Zinc/RING finger domain, C3HC4 (zinc finger)"/>
    <property type="match status" value="1"/>
</dbReference>
<name>A0AAE0EKN8_9ROSI</name>
<evidence type="ECO:0000256" key="6">
    <source>
        <dbReference type="ARBA" id="ARBA00022771"/>
    </source>
</evidence>
<evidence type="ECO:0000256" key="11">
    <source>
        <dbReference type="PROSITE-ProRule" id="PRU00175"/>
    </source>
</evidence>
<evidence type="ECO:0000256" key="1">
    <source>
        <dbReference type="ARBA" id="ARBA00000900"/>
    </source>
</evidence>
<evidence type="ECO:0000313" key="14">
    <source>
        <dbReference type="EMBL" id="KAK3231594.1"/>
    </source>
</evidence>
<dbReference type="GO" id="GO:0008270">
    <property type="term" value="F:zinc ion binding"/>
    <property type="evidence" value="ECO:0007669"/>
    <property type="project" value="UniProtKB-KW"/>
</dbReference>
<keyword evidence="15" id="KW-1185">Reference proteome</keyword>